<dbReference type="AlphaFoldDB" id="A0A7C5Z6C5"/>
<evidence type="ECO:0000259" key="1">
    <source>
        <dbReference type="PROSITE" id="PS51272"/>
    </source>
</evidence>
<sequence>MIRNKLKIISLYRLRSIAVLILFFCILIPVNIQAGQEYIASSSYNNVVKNTRIINLPQNAFSRETFLFMSAFGFFNTIGKAKINPSDTLSKEEALAVILNSAGRQQDAFVRAEKLELKRPSGQKLVKPYNYLYLGYIQLAYDLKILSKKEYQDAMAQVQPSEKEHKKMTEELIKKNENTIAKAVYEGRPYSYDDLIFVRSAPATRQEVCYWVVKVFKIPISYENLAKTYPDYDKIDSKFLSSINTLLKSGALVGRSDGYLHPDDYITYEELVFVLGNLKSNILSANGIKEIKLEIKDIQKFNSSKVIFVCENEGGDSLNIVVTPRKQDFAVIADSNLFSSSYFQKGDYASFYINGKNQVVLASLLQRPGEENITGAISKIDTKKMTFSVKLSDGRVYNLSLNPKATIYDENSGKSLNFSELNTGNLVQVKVRKNRADAITLVSLDSPQITRVQGVIARITSDRVVLNQNGVLTEYFLSSDTVYIDKGDFSRVLTKNDFYGGMKVLAGTACGYVQYMSTTFDEKSENTVSGILHEIDSNLAYIEIYNQDGIKKSYRFSKKLGIKVKKDGNAVSLDSLLPGDIVFLYFNGDFVRTVTASSNLQQKVAKIENVARNLATGFPQKIIVNIGGRIYGPYEINSDVEVIKNGMPAALKDIVPGQYVKLTGSFYGSSAYIRKIEISENEYVKNIYIAKGTVNGDVLYLSDIQILRNNAFEPLYTWLSFRIPSDLKFILDGSSLAPLSKLKNLPVVVVTKERFSQEVLDTVVAISKGTFTKIQGEVSMTSSNSITVAGNKYSIGSKTYTVANGLLTPANFKVGDEIIGIASQDSLVVAKKLQGISKPVFVRGQVQEISELEYISVKDYVYLDSQRGWQYVPSKLILFYDTQTVLCDAYGLESPKEILNLKGKSVYIIHDGKYANVIIDTSFGGYIVAGVVGKDMKILNVQYNDMMTQTWNRIDKSFTLDTTQAVLIDAGGNLTAQMPQFGDRVLLLVPQSNFDLSKSELVPSVVLVNY</sequence>
<reference evidence="2" key="1">
    <citation type="journal article" date="2020" name="mSystems">
        <title>Genome- and Community-Level Interaction Insights into Carbon Utilization and Element Cycling Functions of Hydrothermarchaeota in Hydrothermal Sediment.</title>
        <authorList>
            <person name="Zhou Z."/>
            <person name="Liu Y."/>
            <person name="Xu W."/>
            <person name="Pan J."/>
            <person name="Luo Z.H."/>
            <person name="Li M."/>
        </authorList>
    </citation>
    <scope>NUCLEOTIDE SEQUENCE [LARGE SCALE GENOMIC DNA]</scope>
    <source>
        <strain evidence="2">SpSt-102</strain>
    </source>
</reference>
<comment type="caution">
    <text evidence="2">The sequence shown here is derived from an EMBL/GenBank/DDBJ whole genome shotgun (WGS) entry which is preliminary data.</text>
</comment>
<name>A0A7C5Z6C5_9FIRM</name>
<accession>A0A7C5Z6C5</accession>
<organism evidence="2">
    <name type="scientific">Caldicellulosiruptor owensensis</name>
    <dbReference type="NCBI Taxonomy" id="55205"/>
    <lineage>
        <taxon>Bacteria</taxon>
        <taxon>Bacillati</taxon>
        <taxon>Bacillota</taxon>
        <taxon>Bacillota incertae sedis</taxon>
        <taxon>Caldicellulosiruptorales</taxon>
        <taxon>Caldicellulosiruptoraceae</taxon>
        <taxon>Caldicellulosiruptor</taxon>
    </lineage>
</organism>
<feature type="domain" description="SLH" evidence="1">
    <location>
        <begin position="226"/>
        <end position="289"/>
    </location>
</feature>
<dbReference type="EMBL" id="DRUZ01000029">
    <property type="protein sequence ID" value="HHS01301.1"/>
    <property type="molecule type" value="Genomic_DNA"/>
</dbReference>
<protein>
    <recommendedName>
        <fullName evidence="1">SLH domain-containing protein</fullName>
    </recommendedName>
</protein>
<proteinExistence type="predicted"/>
<dbReference type="PROSITE" id="PS51272">
    <property type="entry name" value="SLH"/>
    <property type="match status" value="1"/>
</dbReference>
<gene>
    <name evidence="2" type="ORF">ENL71_02020</name>
</gene>
<dbReference type="Pfam" id="PF00395">
    <property type="entry name" value="SLH"/>
    <property type="match status" value="1"/>
</dbReference>
<dbReference type="InterPro" id="IPR001119">
    <property type="entry name" value="SLH_dom"/>
</dbReference>
<evidence type="ECO:0000313" key="2">
    <source>
        <dbReference type="EMBL" id="HHS01301.1"/>
    </source>
</evidence>